<dbReference type="AlphaFoldDB" id="A0AAW2Y827"/>
<dbReference type="EMBL" id="JACGWN010000001">
    <property type="protein sequence ID" value="KAL0461849.1"/>
    <property type="molecule type" value="Genomic_DNA"/>
</dbReference>
<sequence length="235" mass="26568">MLAKQLWRIIDNPTFLLSRILKHKYFPSSDVFSVEAGAGSSYTWRSVLAAKDLIIAGTRWQIGSGNNMRIWMDRWIPRPLSFQIITIPNTLYLEETVAVLLDEVGKWKEALIRAIFHPDDVDAILGITANSGSPNYLCWHYEKNRRYSVKSGYRLLHQGLAPSVHGGGTGSTSYQAANWKFIWRARVPPKVRLFAWRACRNSPPTITNLAPRGVNVGGVCPWCGFEEEDVLHSLL</sequence>
<reference evidence="2" key="1">
    <citation type="submission" date="2020-06" db="EMBL/GenBank/DDBJ databases">
        <authorList>
            <person name="Li T."/>
            <person name="Hu X."/>
            <person name="Zhang T."/>
            <person name="Song X."/>
            <person name="Zhang H."/>
            <person name="Dai N."/>
            <person name="Sheng W."/>
            <person name="Hou X."/>
            <person name="Wei L."/>
        </authorList>
    </citation>
    <scope>NUCLEOTIDE SEQUENCE</scope>
    <source>
        <strain evidence="2">KEN1</strain>
        <tissue evidence="2">Leaf</tissue>
    </source>
</reference>
<gene>
    <name evidence="2" type="ORF">Slati_0072500</name>
</gene>
<accession>A0AAW2Y827</accession>
<feature type="domain" description="Reverse transcriptase zinc-binding" evidence="1">
    <location>
        <begin position="147"/>
        <end position="234"/>
    </location>
</feature>
<comment type="caution">
    <text evidence="2">The sequence shown here is derived from an EMBL/GenBank/DDBJ whole genome shotgun (WGS) entry which is preliminary data.</text>
</comment>
<reference evidence="2" key="2">
    <citation type="journal article" date="2024" name="Plant">
        <title>Genomic evolution and insights into agronomic trait innovations of Sesamum species.</title>
        <authorList>
            <person name="Miao H."/>
            <person name="Wang L."/>
            <person name="Qu L."/>
            <person name="Liu H."/>
            <person name="Sun Y."/>
            <person name="Le M."/>
            <person name="Wang Q."/>
            <person name="Wei S."/>
            <person name="Zheng Y."/>
            <person name="Lin W."/>
            <person name="Duan Y."/>
            <person name="Cao H."/>
            <person name="Xiong S."/>
            <person name="Wang X."/>
            <person name="Wei L."/>
            <person name="Li C."/>
            <person name="Ma Q."/>
            <person name="Ju M."/>
            <person name="Zhao R."/>
            <person name="Li G."/>
            <person name="Mu C."/>
            <person name="Tian Q."/>
            <person name="Mei H."/>
            <person name="Zhang T."/>
            <person name="Gao T."/>
            <person name="Zhang H."/>
        </authorList>
    </citation>
    <scope>NUCLEOTIDE SEQUENCE</scope>
    <source>
        <strain evidence="2">KEN1</strain>
    </source>
</reference>
<proteinExistence type="predicted"/>
<organism evidence="2">
    <name type="scientific">Sesamum latifolium</name>
    <dbReference type="NCBI Taxonomy" id="2727402"/>
    <lineage>
        <taxon>Eukaryota</taxon>
        <taxon>Viridiplantae</taxon>
        <taxon>Streptophyta</taxon>
        <taxon>Embryophyta</taxon>
        <taxon>Tracheophyta</taxon>
        <taxon>Spermatophyta</taxon>
        <taxon>Magnoliopsida</taxon>
        <taxon>eudicotyledons</taxon>
        <taxon>Gunneridae</taxon>
        <taxon>Pentapetalae</taxon>
        <taxon>asterids</taxon>
        <taxon>lamiids</taxon>
        <taxon>Lamiales</taxon>
        <taxon>Pedaliaceae</taxon>
        <taxon>Sesamum</taxon>
    </lineage>
</organism>
<protein>
    <recommendedName>
        <fullName evidence="1">Reverse transcriptase zinc-binding domain-containing protein</fullName>
    </recommendedName>
</protein>
<dbReference type="InterPro" id="IPR026960">
    <property type="entry name" value="RVT-Znf"/>
</dbReference>
<dbReference type="Pfam" id="PF13966">
    <property type="entry name" value="zf-RVT"/>
    <property type="match status" value="1"/>
</dbReference>
<evidence type="ECO:0000259" key="1">
    <source>
        <dbReference type="Pfam" id="PF13966"/>
    </source>
</evidence>
<name>A0AAW2Y827_9LAMI</name>
<evidence type="ECO:0000313" key="2">
    <source>
        <dbReference type="EMBL" id="KAL0461849.1"/>
    </source>
</evidence>